<evidence type="ECO:0008006" key="8">
    <source>
        <dbReference type="Google" id="ProtNLM"/>
    </source>
</evidence>
<evidence type="ECO:0000256" key="3">
    <source>
        <dbReference type="ARBA" id="ARBA00023136"/>
    </source>
</evidence>
<dbReference type="EMBL" id="AMQN01000562">
    <property type="status" value="NOT_ANNOTATED_CDS"/>
    <property type="molecule type" value="Genomic_DNA"/>
</dbReference>
<evidence type="ECO:0000256" key="2">
    <source>
        <dbReference type="ARBA" id="ARBA00022989"/>
    </source>
</evidence>
<dbReference type="EnsemblMetazoa" id="CapteT215249">
    <property type="protein sequence ID" value="CapteP215249"/>
    <property type="gene ID" value="CapteG215249"/>
</dbReference>
<reference evidence="7" key="1">
    <citation type="submission" date="2012-12" db="EMBL/GenBank/DDBJ databases">
        <authorList>
            <person name="Hellsten U."/>
            <person name="Grimwood J."/>
            <person name="Chapman J.A."/>
            <person name="Shapiro H."/>
            <person name="Aerts A."/>
            <person name="Otillar R.P."/>
            <person name="Terry A.Y."/>
            <person name="Boore J.L."/>
            <person name="Simakov O."/>
            <person name="Marletaz F."/>
            <person name="Cho S.-J."/>
            <person name="Edsinger-Gonzales E."/>
            <person name="Havlak P."/>
            <person name="Kuo D.-H."/>
            <person name="Larsson T."/>
            <person name="Lv J."/>
            <person name="Arendt D."/>
            <person name="Savage R."/>
            <person name="Osoegawa K."/>
            <person name="de Jong P."/>
            <person name="Lindberg D.R."/>
            <person name="Seaver E.C."/>
            <person name="Weisblat D.A."/>
            <person name="Putnam N.H."/>
            <person name="Grigoriev I.V."/>
            <person name="Rokhsar D.S."/>
        </authorList>
    </citation>
    <scope>NUCLEOTIDE SEQUENCE</scope>
    <source>
        <strain evidence="7">I ESC-2004</strain>
    </source>
</reference>
<dbReference type="Proteomes" id="UP000014760">
    <property type="component" value="Unassembled WGS sequence"/>
</dbReference>
<sequence length="314" mass="34342">MAMTVGFVVNNVMVVRIWSDKVGPAVLLLAAFGSLGNIFGPLLAVPFVSHEDSTDSFSHLVFWPFVILAILFIANAINLSLQHVVGPRGHLCYVSASTITVDMEEDFKESKRASQLLWLVVPGMGLVDFFVRASDSIPAYLLPSIGIESRLNMVASQSNLVLALYDVSRTISKLLASLLLKRVSVLICVPMCLVMTSIWALFLYLWGLTSVPAYFMIVIIMGMFTGPTATLLVVWCNEYITVDGYAMSVWQVAENVGILSSVLVGGIVFDVYGSLLVLLVNFIAGLIGCIAFLILQFAISTNCRSARHRHQILE</sequence>
<name>R7VFX1_CAPTE</name>
<reference evidence="6" key="3">
    <citation type="submission" date="2015-06" db="UniProtKB">
        <authorList>
            <consortium name="EnsemblMetazoa"/>
        </authorList>
    </citation>
    <scope>IDENTIFICATION</scope>
</reference>
<feature type="transmembrane region" description="Helical" evidence="4">
    <location>
        <begin position="275"/>
        <end position="299"/>
    </location>
</feature>
<feature type="transmembrane region" description="Helical" evidence="4">
    <location>
        <begin position="248"/>
        <end position="269"/>
    </location>
</feature>
<keyword evidence="2 4" id="KW-1133">Transmembrane helix</keyword>
<keyword evidence="1 4" id="KW-0812">Transmembrane</keyword>
<protein>
    <recommendedName>
        <fullName evidence="8">Major facilitator superfamily (MFS) profile domain-containing protein</fullName>
    </recommendedName>
</protein>
<keyword evidence="7" id="KW-1185">Reference proteome</keyword>
<dbReference type="EMBL" id="KB292506">
    <property type="protein sequence ID" value="ELU17472.1"/>
    <property type="molecule type" value="Genomic_DNA"/>
</dbReference>
<dbReference type="PANTHER" id="PTHR23121">
    <property type="entry name" value="SODIUM-DEPENDENT GLUCOSE TRANSPORTER 1"/>
    <property type="match status" value="1"/>
</dbReference>
<dbReference type="Pfam" id="PF07690">
    <property type="entry name" value="MFS_1"/>
    <property type="match status" value="1"/>
</dbReference>
<feature type="transmembrane region" description="Helical" evidence="4">
    <location>
        <begin position="60"/>
        <end position="81"/>
    </location>
</feature>
<gene>
    <name evidence="5" type="ORF">CAPTEDRAFT_215249</name>
</gene>
<organism evidence="5">
    <name type="scientific">Capitella teleta</name>
    <name type="common">Polychaete worm</name>
    <dbReference type="NCBI Taxonomy" id="283909"/>
    <lineage>
        <taxon>Eukaryota</taxon>
        <taxon>Metazoa</taxon>
        <taxon>Spiralia</taxon>
        <taxon>Lophotrochozoa</taxon>
        <taxon>Annelida</taxon>
        <taxon>Polychaeta</taxon>
        <taxon>Sedentaria</taxon>
        <taxon>Scolecida</taxon>
        <taxon>Capitellidae</taxon>
        <taxon>Capitella</taxon>
    </lineage>
</organism>
<feature type="transmembrane region" description="Helical" evidence="4">
    <location>
        <begin position="213"/>
        <end position="236"/>
    </location>
</feature>
<dbReference type="Gene3D" id="1.20.1250.20">
    <property type="entry name" value="MFS general substrate transporter like domains"/>
    <property type="match status" value="1"/>
</dbReference>
<feature type="transmembrane region" description="Helical" evidence="4">
    <location>
        <begin position="26"/>
        <end position="48"/>
    </location>
</feature>
<dbReference type="PANTHER" id="PTHR23121:SF9">
    <property type="entry name" value="SODIUM-DEPENDENT GLUCOSE TRANSPORTER 1"/>
    <property type="match status" value="1"/>
</dbReference>
<dbReference type="HOGENOM" id="CLU_048645_0_0_1"/>
<keyword evidence="3 4" id="KW-0472">Membrane</keyword>
<evidence type="ECO:0000256" key="1">
    <source>
        <dbReference type="ARBA" id="ARBA00022692"/>
    </source>
</evidence>
<evidence type="ECO:0000313" key="5">
    <source>
        <dbReference type="EMBL" id="ELU17472.1"/>
    </source>
</evidence>
<dbReference type="InterPro" id="IPR036259">
    <property type="entry name" value="MFS_trans_sf"/>
</dbReference>
<accession>R7VFX1</accession>
<feature type="transmembrane region" description="Helical" evidence="4">
    <location>
        <begin position="183"/>
        <end position="207"/>
    </location>
</feature>
<reference evidence="5 7" key="2">
    <citation type="journal article" date="2013" name="Nature">
        <title>Insights into bilaterian evolution from three spiralian genomes.</title>
        <authorList>
            <person name="Simakov O."/>
            <person name="Marletaz F."/>
            <person name="Cho S.J."/>
            <person name="Edsinger-Gonzales E."/>
            <person name="Havlak P."/>
            <person name="Hellsten U."/>
            <person name="Kuo D.H."/>
            <person name="Larsson T."/>
            <person name="Lv J."/>
            <person name="Arendt D."/>
            <person name="Savage R."/>
            <person name="Osoegawa K."/>
            <person name="de Jong P."/>
            <person name="Grimwood J."/>
            <person name="Chapman J.A."/>
            <person name="Shapiro H."/>
            <person name="Aerts A."/>
            <person name="Otillar R.P."/>
            <person name="Terry A.Y."/>
            <person name="Boore J.L."/>
            <person name="Grigoriev I.V."/>
            <person name="Lindberg D.R."/>
            <person name="Seaver E.C."/>
            <person name="Weisblat D.A."/>
            <person name="Putnam N.H."/>
            <person name="Rokhsar D.S."/>
        </authorList>
    </citation>
    <scope>NUCLEOTIDE SEQUENCE</scope>
    <source>
        <strain evidence="5 7">I ESC-2004</strain>
    </source>
</reference>
<evidence type="ECO:0000256" key="4">
    <source>
        <dbReference type="SAM" id="Phobius"/>
    </source>
</evidence>
<evidence type="ECO:0000313" key="6">
    <source>
        <dbReference type="EnsemblMetazoa" id="CapteP215249"/>
    </source>
</evidence>
<dbReference type="GO" id="GO:0022857">
    <property type="term" value="F:transmembrane transporter activity"/>
    <property type="evidence" value="ECO:0007669"/>
    <property type="project" value="InterPro"/>
</dbReference>
<dbReference type="AlphaFoldDB" id="R7VFX1"/>
<dbReference type="InterPro" id="IPR011701">
    <property type="entry name" value="MFS"/>
</dbReference>
<dbReference type="SUPFAM" id="SSF103473">
    <property type="entry name" value="MFS general substrate transporter"/>
    <property type="match status" value="1"/>
</dbReference>
<evidence type="ECO:0000313" key="7">
    <source>
        <dbReference type="Proteomes" id="UP000014760"/>
    </source>
</evidence>
<proteinExistence type="predicted"/>